<evidence type="ECO:0000313" key="1">
    <source>
        <dbReference type="EMBL" id="KAK4245434.1"/>
    </source>
</evidence>
<dbReference type="EMBL" id="MU857701">
    <property type="protein sequence ID" value="KAK4245434.1"/>
    <property type="molecule type" value="Genomic_DNA"/>
</dbReference>
<proteinExistence type="predicted"/>
<dbReference type="AlphaFoldDB" id="A0AAN7HMT8"/>
<protein>
    <submittedName>
        <fullName evidence="1">Uncharacterized protein</fullName>
    </submittedName>
</protein>
<gene>
    <name evidence="1" type="ORF">C7999DRAFT_16346</name>
</gene>
<name>A0AAN7HMT8_9PEZI</name>
<evidence type="ECO:0000313" key="2">
    <source>
        <dbReference type="Proteomes" id="UP001303647"/>
    </source>
</evidence>
<accession>A0AAN7HMT8</accession>
<dbReference type="Proteomes" id="UP001303647">
    <property type="component" value="Unassembled WGS sequence"/>
</dbReference>
<reference evidence="1" key="2">
    <citation type="submission" date="2023-05" db="EMBL/GenBank/DDBJ databases">
        <authorList>
            <consortium name="Lawrence Berkeley National Laboratory"/>
            <person name="Steindorff A."/>
            <person name="Hensen N."/>
            <person name="Bonometti L."/>
            <person name="Westerberg I."/>
            <person name="Brannstrom I.O."/>
            <person name="Guillou S."/>
            <person name="Cros-Aarteil S."/>
            <person name="Calhoun S."/>
            <person name="Haridas S."/>
            <person name="Kuo A."/>
            <person name="Mondo S."/>
            <person name="Pangilinan J."/>
            <person name="Riley R."/>
            <person name="Labutti K."/>
            <person name="Andreopoulos B."/>
            <person name="Lipzen A."/>
            <person name="Chen C."/>
            <person name="Yanf M."/>
            <person name="Daum C."/>
            <person name="Ng V."/>
            <person name="Clum A."/>
            <person name="Ohm R."/>
            <person name="Martin F."/>
            <person name="Silar P."/>
            <person name="Natvig D."/>
            <person name="Lalanne C."/>
            <person name="Gautier V."/>
            <person name="Ament-Velasquez S.L."/>
            <person name="Kruys A."/>
            <person name="Hutchinson M.I."/>
            <person name="Powell A.J."/>
            <person name="Barry K."/>
            <person name="Miller A.N."/>
            <person name="Grigoriev I.V."/>
            <person name="Debuchy R."/>
            <person name="Gladieux P."/>
            <person name="Thoren M.H."/>
            <person name="Johannesson H."/>
        </authorList>
    </citation>
    <scope>NUCLEOTIDE SEQUENCE</scope>
    <source>
        <strain evidence="1">CBS 359.72</strain>
    </source>
</reference>
<dbReference type="PROSITE" id="PS51257">
    <property type="entry name" value="PROKAR_LIPOPROTEIN"/>
    <property type="match status" value="1"/>
</dbReference>
<reference evidence="1" key="1">
    <citation type="journal article" date="2023" name="Mol. Phylogenet. Evol.">
        <title>Genome-scale phylogeny and comparative genomics of the fungal order Sordariales.</title>
        <authorList>
            <person name="Hensen N."/>
            <person name="Bonometti L."/>
            <person name="Westerberg I."/>
            <person name="Brannstrom I.O."/>
            <person name="Guillou S."/>
            <person name="Cros-Aarteil S."/>
            <person name="Calhoun S."/>
            <person name="Haridas S."/>
            <person name="Kuo A."/>
            <person name="Mondo S."/>
            <person name="Pangilinan J."/>
            <person name="Riley R."/>
            <person name="LaButti K."/>
            <person name="Andreopoulos B."/>
            <person name="Lipzen A."/>
            <person name="Chen C."/>
            <person name="Yan M."/>
            <person name="Daum C."/>
            <person name="Ng V."/>
            <person name="Clum A."/>
            <person name="Steindorff A."/>
            <person name="Ohm R.A."/>
            <person name="Martin F."/>
            <person name="Silar P."/>
            <person name="Natvig D.O."/>
            <person name="Lalanne C."/>
            <person name="Gautier V."/>
            <person name="Ament-Velasquez S.L."/>
            <person name="Kruys A."/>
            <person name="Hutchinson M.I."/>
            <person name="Powell A.J."/>
            <person name="Barry K."/>
            <person name="Miller A.N."/>
            <person name="Grigoriev I.V."/>
            <person name="Debuchy R."/>
            <person name="Gladieux P."/>
            <person name="Hiltunen Thoren M."/>
            <person name="Johannesson H."/>
        </authorList>
    </citation>
    <scope>NUCLEOTIDE SEQUENCE</scope>
    <source>
        <strain evidence="1">CBS 359.72</strain>
    </source>
</reference>
<keyword evidence="2" id="KW-1185">Reference proteome</keyword>
<sequence>MLRKLFSFRSVEGCTNTYVGSCGCCHALRGGCNVACGGHLVRGRERKSPRSLGNGRKYCFAWIVLIRLCGRRIEDGDAEAPTEQHDAFGKRTMRFRNLFNRSDRGTGDRDMAVVADVPLHSTLVGNEKYRRLRFSKKQKMSGDKVYQVSALQVPRAPTIAYHYPIWEPQALSSHQTVVEPRITIGQGLICADLLHCQSQASFGVATVERDSQLSSTVGPIRQGAGIGVREPSVLEGTRIQQAEYIPQNDSDINKEGQLVTLLARVRIHLLVNHQ</sequence>
<organism evidence="1 2">
    <name type="scientific">Corynascus novoguineensis</name>
    <dbReference type="NCBI Taxonomy" id="1126955"/>
    <lineage>
        <taxon>Eukaryota</taxon>
        <taxon>Fungi</taxon>
        <taxon>Dikarya</taxon>
        <taxon>Ascomycota</taxon>
        <taxon>Pezizomycotina</taxon>
        <taxon>Sordariomycetes</taxon>
        <taxon>Sordariomycetidae</taxon>
        <taxon>Sordariales</taxon>
        <taxon>Chaetomiaceae</taxon>
        <taxon>Corynascus</taxon>
    </lineage>
</organism>
<comment type="caution">
    <text evidence="1">The sequence shown here is derived from an EMBL/GenBank/DDBJ whole genome shotgun (WGS) entry which is preliminary data.</text>
</comment>